<keyword evidence="2" id="KW-0813">Transport</keyword>
<evidence type="ECO:0000313" key="11">
    <source>
        <dbReference type="Proteomes" id="UP001209570"/>
    </source>
</evidence>
<evidence type="ECO:0000256" key="8">
    <source>
        <dbReference type="SAM" id="MobiDB-lite"/>
    </source>
</evidence>
<dbReference type="AlphaFoldDB" id="A0AAD5LK49"/>
<feature type="transmembrane region" description="Helical" evidence="9">
    <location>
        <begin position="371"/>
        <end position="389"/>
    </location>
</feature>
<evidence type="ECO:0000256" key="6">
    <source>
        <dbReference type="ARBA" id="ARBA00023136"/>
    </source>
</evidence>
<keyword evidence="11" id="KW-1185">Reference proteome</keyword>
<keyword evidence="6 9" id="KW-0472">Membrane</keyword>
<comment type="similarity">
    <text evidence="7">Belongs to the amino acid-polyamine-organocation (APC) superfamily. Polyamine:cation symporter (PHS) (TC 2.A.3.12) family.</text>
</comment>
<protein>
    <recommendedName>
        <fullName evidence="12">Amino acid permease/ SLC12A domain-containing protein</fullName>
    </recommendedName>
</protein>
<reference evidence="10" key="1">
    <citation type="submission" date="2021-12" db="EMBL/GenBank/DDBJ databases">
        <title>Prjna785345.</title>
        <authorList>
            <person name="Rujirawat T."/>
            <person name="Krajaejun T."/>
        </authorList>
    </citation>
    <scope>NUCLEOTIDE SEQUENCE</scope>
    <source>
        <strain evidence="10">Pi057C3</strain>
    </source>
</reference>
<feature type="transmembrane region" description="Helical" evidence="9">
    <location>
        <begin position="76"/>
        <end position="95"/>
    </location>
</feature>
<feature type="region of interest" description="Disordered" evidence="8">
    <location>
        <begin position="27"/>
        <end position="65"/>
    </location>
</feature>
<evidence type="ECO:0000256" key="9">
    <source>
        <dbReference type="SAM" id="Phobius"/>
    </source>
</evidence>
<feature type="transmembrane region" description="Helical" evidence="9">
    <location>
        <begin position="409"/>
        <end position="428"/>
    </location>
</feature>
<feature type="transmembrane region" description="Helical" evidence="9">
    <location>
        <begin position="192"/>
        <end position="212"/>
    </location>
</feature>
<accession>A0AAD5LK49</accession>
<comment type="caution">
    <text evidence="10">The sequence shown here is derived from an EMBL/GenBank/DDBJ whole genome shotgun (WGS) entry which is preliminary data.</text>
</comment>
<feature type="transmembrane region" description="Helical" evidence="9">
    <location>
        <begin position="218"/>
        <end position="239"/>
    </location>
</feature>
<evidence type="ECO:0000256" key="7">
    <source>
        <dbReference type="ARBA" id="ARBA00024041"/>
    </source>
</evidence>
<feature type="transmembrane region" description="Helical" evidence="9">
    <location>
        <begin position="347"/>
        <end position="365"/>
    </location>
</feature>
<evidence type="ECO:0000256" key="5">
    <source>
        <dbReference type="ARBA" id="ARBA00022989"/>
    </source>
</evidence>
<sequence length="466" mass="50321">MSSAPETIKPNARILLLDADALDRLTSGNSGDDGMHHQVLKSPRQNHAPPGSFRPPGAAANRPRPPPFEPPLDYRVLGPLGLLAIAYFTSCGGFAGSEPIVSAGGPLLGITAMIVYAVVCQIPFLSVVTELSTAFPENGGFTVWVLNAFGPFWGFQVGYWWWIGSVVSNAVYPNYIYGLLRDALGIRPSNVVEFFIKVLIAVLHALPSLVGVRCVSMLAVMVLALVLVATMVFTVWGLAGGDGAFHRLGDVRTVDSEGSSVDWSQLINNVFWSFDGIYAISVIGGEVMDPAKNFAWVLRVTFVLTLISYVLPMIGAVVADQIPWQDYDEDSYLTIGKRLGGKSLNTFLLVVFALALAASILLLGFDLNSVVMASNVFGVAIELMIFLTFLQLRRAFPYLPRPTRVPGPFALLCALLIIPTALGVYIFVTTLTHAHTALIVGGFVIPGAIYGFFQPCCRQSWYSVNG</sequence>
<evidence type="ECO:0008006" key="12">
    <source>
        <dbReference type="Google" id="ProtNLM"/>
    </source>
</evidence>
<evidence type="ECO:0000256" key="3">
    <source>
        <dbReference type="ARBA" id="ARBA00022475"/>
    </source>
</evidence>
<keyword evidence="5 9" id="KW-1133">Transmembrane helix</keyword>
<evidence type="ECO:0000256" key="1">
    <source>
        <dbReference type="ARBA" id="ARBA00004651"/>
    </source>
</evidence>
<evidence type="ECO:0000256" key="2">
    <source>
        <dbReference type="ARBA" id="ARBA00022448"/>
    </source>
</evidence>
<dbReference type="PANTHER" id="PTHR45826">
    <property type="entry name" value="POLYAMINE TRANSPORTER PUT1"/>
    <property type="match status" value="1"/>
</dbReference>
<dbReference type="InterPro" id="IPR002293">
    <property type="entry name" value="AA/rel_permease1"/>
</dbReference>
<proteinExistence type="inferred from homology"/>
<dbReference type="Gene3D" id="1.20.1740.10">
    <property type="entry name" value="Amino acid/polyamine transporter I"/>
    <property type="match status" value="1"/>
</dbReference>
<dbReference type="PIRSF" id="PIRSF006060">
    <property type="entry name" value="AA_transporter"/>
    <property type="match status" value="1"/>
</dbReference>
<dbReference type="EMBL" id="JAKCXM010000132">
    <property type="protein sequence ID" value="KAJ0401288.1"/>
    <property type="molecule type" value="Genomic_DNA"/>
</dbReference>
<comment type="subcellular location">
    <subcellularLocation>
        <location evidence="1">Cell membrane</location>
        <topology evidence="1">Multi-pass membrane protein</topology>
    </subcellularLocation>
</comment>
<name>A0AAD5LK49_PYTIN</name>
<evidence type="ECO:0000256" key="4">
    <source>
        <dbReference type="ARBA" id="ARBA00022692"/>
    </source>
</evidence>
<keyword evidence="3" id="KW-1003">Cell membrane</keyword>
<feature type="transmembrane region" description="Helical" evidence="9">
    <location>
        <begin position="434"/>
        <end position="453"/>
    </location>
</feature>
<dbReference type="Proteomes" id="UP001209570">
    <property type="component" value="Unassembled WGS sequence"/>
</dbReference>
<organism evidence="10 11">
    <name type="scientific">Pythium insidiosum</name>
    <name type="common">Pythiosis disease agent</name>
    <dbReference type="NCBI Taxonomy" id="114742"/>
    <lineage>
        <taxon>Eukaryota</taxon>
        <taxon>Sar</taxon>
        <taxon>Stramenopiles</taxon>
        <taxon>Oomycota</taxon>
        <taxon>Peronosporomycetes</taxon>
        <taxon>Pythiales</taxon>
        <taxon>Pythiaceae</taxon>
        <taxon>Pythium</taxon>
    </lineage>
</organism>
<dbReference type="GO" id="GO:0005886">
    <property type="term" value="C:plasma membrane"/>
    <property type="evidence" value="ECO:0007669"/>
    <property type="project" value="UniProtKB-SubCell"/>
</dbReference>
<dbReference type="GO" id="GO:0015203">
    <property type="term" value="F:polyamine transmembrane transporter activity"/>
    <property type="evidence" value="ECO:0007669"/>
    <property type="project" value="UniProtKB-ARBA"/>
</dbReference>
<feature type="transmembrane region" description="Helical" evidence="9">
    <location>
        <begin position="296"/>
        <end position="319"/>
    </location>
</feature>
<dbReference type="InterPro" id="IPR044566">
    <property type="entry name" value="RMV1-like"/>
</dbReference>
<keyword evidence="4 9" id="KW-0812">Transmembrane</keyword>
<gene>
    <name evidence="10" type="ORF">P43SY_001819</name>
</gene>
<dbReference type="PANTHER" id="PTHR45826:SF2">
    <property type="entry name" value="AMINO ACID TRANSPORTER"/>
    <property type="match status" value="1"/>
</dbReference>
<evidence type="ECO:0000313" key="10">
    <source>
        <dbReference type="EMBL" id="KAJ0401288.1"/>
    </source>
</evidence>
<feature type="transmembrane region" description="Helical" evidence="9">
    <location>
        <begin position="107"/>
        <end position="128"/>
    </location>
</feature>
<dbReference type="Pfam" id="PF13520">
    <property type="entry name" value="AA_permease_2"/>
    <property type="match status" value="1"/>
</dbReference>